<dbReference type="InterPro" id="IPR003656">
    <property type="entry name" value="Znf_BED"/>
</dbReference>
<dbReference type="GO" id="GO:0005634">
    <property type="term" value="C:nucleus"/>
    <property type="evidence" value="ECO:0007669"/>
    <property type="project" value="TreeGrafter"/>
</dbReference>
<reference evidence="6" key="2">
    <citation type="submission" date="2020-05" db="UniProtKB">
        <authorList>
            <consortium name="EnsemblMetazoa"/>
        </authorList>
    </citation>
    <scope>IDENTIFICATION</scope>
    <source>
        <strain evidence="6">IAEA</strain>
    </source>
</reference>
<dbReference type="SUPFAM" id="SSF57667">
    <property type="entry name" value="beta-beta-alpha zinc fingers"/>
    <property type="match status" value="2"/>
</dbReference>
<dbReference type="InterPro" id="IPR036236">
    <property type="entry name" value="Znf_C2H2_sf"/>
</dbReference>
<dbReference type="PANTHER" id="PTHR34396:SF25">
    <property type="entry name" value="BOUNDARY ELEMENT ASSOCIATED FACTOR"/>
    <property type="match status" value="1"/>
</dbReference>
<protein>
    <recommendedName>
        <fullName evidence="5">BED-type domain-containing protein</fullName>
    </recommendedName>
</protein>
<evidence type="ECO:0000256" key="4">
    <source>
        <dbReference type="PROSITE-ProRule" id="PRU00027"/>
    </source>
</evidence>
<dbReference type="SMART" id="SM00614">
    <property type="entry name" value="ZnF_BED"/>
    <property type="match status" value="4"/>
</dbReference>
<keyword evidence="3" id="KW-0862">Zinc</keyword>
<keyword evidence="2 4" id="KW-0863">Zinc-finger</keyword>
<feature type="domain" description="BED-type" evidence="5">
    <location>
        <begin position="51"/>
        <end position="100"/>
    </location>
</feature>
<evidence type="ECO:0000256" key="3">
    <source>
        <dbReference type="ARBA" id="ARBA00022833"/>
    </source>
</evidence>
<dbReference type="Proteomes" id="UP000092445">
    <property type="component" value="Unassembled WGS sequence"/>
</dbReference>
<dbReference type="PROSITE" id="PS50808">
    <property type="entry name" value="ZF_BED"/>
    <property type="match status" value="4"/>
</dbReference>
<sequence>MEYQILDEDTLTEVDILGKNSDSGRDSSEVAFEASKSDSGIATDSNTPSKRKISFAWDYFRAVYGTSQYQCLVCQACVGNKISNLARHLAVSHDITRQSVKGEYFSLRTRPSRSFIWKYCTKENNKQARCHLCNKVLYFGGGNTANITKHLKRMHGDIIENKSDSVMDDETMQATAALNQTAYEEELNGRNSDDVSSRERKERRGASYVWNYCEKLSSHTIRCKLCTKVMSFHGTANVITHLQRRHNVLGDSTTVQVNYKQDNFEGINIAESADIYDTTDSLPKVGRKSMNRESVVWKYCTPIGQDQVRCLFCKKNLSYQGTSNLQRHLHRMHGVVTHGRKTKIPADTELIATIKEESFKLPSNVDFIWQFLKQLEDGQKSKCNMCDAVFEAKEIEAIAKHLTMVHSVEPNPDSKLNILRTRKRTRHVDFVSANVEKIAITYRPKFLFLKETSDDGNYDEDFNISKWSKIEDADNQISDFDENIKKEDSLFDDIIEEDRDHANYDEDPFDQNIVQEVSQPNPLSAHSSRDHSPDNIILPQTNLPLPSLLTPATTAAAGHAESKILLKLQEDRLRMETEYFREKAGYYRMQKYLTALQAKKVRIELQRLNETESTVVTTADLNGPYAVDVGLSDHISTQ</sequence>
<dbReference type="InterPro" id="IPR053031">
    <property type="entry name" value="Cuticle_assoc_protein"/>
</dbReference>
<feature type="domain" description="BED-type" evidence="5">
    <location>
        <begin position="291"/>
        <end position="333"/>
    </location>
</feature>
<dbReference type="Pfam" id="PF02892">
    <property type="entry name" value="zf-BED"/>
    <property type="match status" value="3"/>
</dbReference>
<evidence type="ECO:0000259" key="5">
    <source>
        <dbReference type="PROSITE" id="PS50808"/>
    </source>
</evidence>
<dbReference type="SMART" id="SM00355">
    <property type="entry name" value="ZnF_C2H2"/>
    <property type="match status" value="5"/>
</dbReference>
<organism evidence="6 7">
    <name type="scientific">Glossina pallidipes</name>
    <name type="common">Tsetse fly</name>
    <dbReference type="NCBI Taxonomy" id="7398"/>
    <lineage>
        <taxon>Eukaryota</taxon>
        <taxon>Metazoa</taxon>
        <taxon>Ecdysozoa</taxon>
        <taxon>Arthropoda</taxon>
        <taxon>Hexapoda</taxon>
        <taxon>Insecta</taxon>
        <taxon>Pterygota</taxon>
        <taxon>Neoptera</taxon>
        <taxon>Endopterygota</taxon>
        <taxon>Diptera</taxon>
        <taxon>Brachycera</taxon>
        <taxon>Muscomorpha</taxon>
        <taxon>Hippoboscoidea</taxon>
        <taxon>Glossinidae</taxon>
        <taxon>Glossina</taxon>
    </lineage>
</organism>
<dbReference type="PANTHER" id="PTHR34396">
    <property type="entry name" value="OS03G0264950 PROTEIN-RELATED"/>
    <property type="match status" value="1"/>
</dbReference>
<dbReference type="VEuPathDB" id="VectorBase:GPAI006783"/>
<feature type="domain" description="BED-type" evidence="5">
    <location>
        <begin position="111"/>
        <end position="162"/>
    </location>
</feature>
<reference evidence="7" key="1">
    <citation type="submission" date="2014-03" db="EMBL/GenBank/DDBJ databases">
        <authorList>
            <person name="Aksoy S."/>
            <person name="Warren W."/>
            <person name="Wilson R.K."/>
        </authorList>
    </citation>
    <scope>NUCLEOTIDE SEQUENCE [LARGE SCALE GENOMIC DNA]</scope>
    <source>
        <strain evidence="7">IAEA</strain>
    </source>
</reference>
<dbReference type="GO" id="GO:1990837">
    <property type="term" value="F:sequence-specific double-stranded DNA binding"/>
    <property type="evidence" value="ECO:0007669"/>
    <property type="project" value="TreeGrafter"/>
</dbReference>
<dbReference type="EnsemblMetazoa" id="GPAI006783-RA">
    <property type="protein sequence ID" value="GPAI006783-PA"/>
    <property type="gene ID" value="GPAI006783"/>
</dbReference>
<dbReference type="GO" id="GO:0006357">
    <property type="term" value="P:regulation of transcription by RNA polymerase II"/>
    <property type="evidence" value="ECO:0007669"/>
    <property type="project" value="TreeGrafter"/>
</dbReference>
<evidence type="ECO:0000313" key="7">
    <source>
        <dbReference type="Proteomes" id="UP000092445"/>
    </source>
</evidence>
<dbReference type="AlphaFoldDB" id="A0A1A9Z8A8"/>
<evidence type="ECO:0000313" key="6">
    <source>
        <dbReference type="EnsemblMetazoa" id="GPAI006783-PA"/>
    </source>
</evidence>
<evidence type="ECO:0000256" key="2">
    <source>
        <dbReference type="ARBA" id="ARBA00022771"/>
    </source>
</evidence>
<dbReference type="GO" id="GO:0008270">
    <property type="term" value="F:zinc ion binding"/>
    <property type="evidence" value="ECO:0007669"/>
    <property type="project" value="UniProtKB-KW"/>
</dbReference>
<evidence type="ECO:0000256" key="1">
    <source>
        <dbReference type="ARBA" id="ARBA00022723"/>
    </source>
</evidence>
<keyword evidence="7" id="KW-1185">Reference proteome</keyword>
<feature type="domain" description="BED-type" evidence="5">
    <location>
        <begin position="204"/>
        <end position="253"/>
    </location>
</feature>
<proteinExistence type="predicted"/>
<name>A0A1A9Z8A8_GLOPL</name>
<keyword evidence="1" id="KW-0479">Metal-binding</keyword>
<accession>A0A1A9Z8A8</accession>
<dbReference type="InterPro" id="IPR013087">
    <property type="entry name" value="Znf_C2H2_type"/>
</dbReference>